<evidence type="ECO:0000256" key="16">
    <source>
        <dbReference type="SAM" id="MobiDB-lite"/>
    </source>
</evidence>
<evidence type="ECO:0000256" key="6">
    <source>
        <dbReference type="ARBA" id="ARBA00022806"/>
    </source>
</evidence>
<evidence type="ECO:0000256" key="9">
    <source>
        <dbReference type="ARBA" id="ARBA00023125"/>
    </source>
</evidence>
<dbReference type="PROSITE" id="PS51198">
    <property type="entry name" value="UVRD_HELICASE_ATP_BIND"/>
    <property type="match status" value="1"/>
</dbReference>
<evidence type="ECO:0000256" key="1">
    <source>
        <dbReference type="ARBA" id="ARBA00009922"/>
    </source>
</evidence>
<dbReference type="InterPro" id="IPR038726">
    <property type="entry name" value="PDDEXK_AddAB-type"/>
</dbReference>
<keyword evidence="7" id="KW-0269">Exonuclease</keyword>
<reference evidence="20" key="1">
    <citation type="submission" date="2023-07" db="EMBL/GenBank/DDBJ databases">
        <title>Novel species in the genus Lipingzhangella isolated from Sambhar Salt Lake.</title>
        <authorList>
            <person name="Jiya N."/>
            <person name="Kajale S."/>
            <person name="Sharma A."/>
        </authorList>
    </citation>
    <scope>NUCLEOTIDE SEQUENCE [LARGE SCALE GENOMIC DNA]</scope>
    <source>
        <strain evidence="20">LS1_29</strain>
    </source>
</reference>
<feature type="region of interest" description="Disordered" evidence="16">
    <location>
        <begin position="1"/>
        <end position="23"/>
    </location>
</feature>
<dbReference type="EMBL" id="JAVLVT010000002">
    <property type="protein sequence ID" value="MDS1269743.1"/>
    <property type="molecule type" value="Genomic_DNA"/>
</dbReference>
<feature type="domain" description="UvrD-like helicase C-terminal" evidence="18">
    <location>
        <begin position="359"/>
        <end position="703"/>
    </location>
</feature>
<evidence type="ECO:0000259" key="17">
    <source>
        <dbReference type="PROSITE" id="PS51198"/>
    </source>
</evidence>
<comment type="catalytic activity">
    <reaction evidence="12">
        <text>Couples ATP hydrolysis with the unwinding of duplex DNA by translocating in the 3'-5' direction.</text>
        <dbReference type="EC" id="5.6.2.4"/>
    </reaction>
</comment>
<keyword evidence="6 15" id="KW-0347">Helicase</keyword>
<dbReference type="Gene3D" id="3.90.320.10">
    <property type="match status" value="1"/>
</dbReference>
<keyword evidence="2" id="KW-0540">Nuclease</keyword>
<evidence type="ECO:0000256" key="11">
    <source>
        <dbReference type="ARBA" id="ARBA00023235"/>
    </source>
</evidence>
<evidence type="ECO:0000256" key="5">
    <source>
        <dbReference type="ARBA" id="ARBA00022801"/>
    </source>
</evidence>
<evidence type="ECO:0000256" key="4">
    <source>
        <dbReference type="ARBA" id="ARBA00022763"/>
    </source>
</evidence>
<evidence type="ECO:0000313" key="20">
    <source>
        <dbReference type="Proteomes" id="UP001250214"/>
    </source>
</evidence>
<dbReference type="Gene3D" id="1.10.10.160">
    <property type="match status" value="1"/>
</dbReference>
<evidence type="ECO:0000256" key="13">
    <source>
        <dbReference type="ARBA" id="ARBA00034808"/>
    </source>
</evidence>
<dbReference type="InterPro" id="IPR014016">
    <property type="entry name" value="UvrD-like_ATP-bd"/>
</dbReference>
<dbReference type="Proteomes" id="UP001250214">
    <property type="component" value="Unassembled WGS sequence"/>
</dbReference>
<keyword evidence="11" id="KW-0413">Isomerase</keyword>
<dbReference type="Gene3D" id="1.10.486.10">
    <property type="entry name" value="PCRA, domain 4"/>
    <property type="match status" value="1"/>
</dbReference>
<dbReference type="InterPro" id="IPR027417">
    <property type="entry name" value="P-loop_NTPase"/>
</dbReference>
<evidence type="ECO:0000256" key="7">
    <source>
        <dbReference type="ARBA" id="ARBA00022839"/>
    </source>
</evidence>
<keyword evidence="3 15" id="KW-0547">Nucleotide-binding</keyword>
<evidence type="ECO:0000256" key="2">
    <source>
        <dbReference type="ARBA" id="ARBA00022722"/>
    </source>
</evidence>
<keyword evidence="4" id="KW-0227">DNA damage</keyword>
<dbReference type="Pfam" id="PF00580">
    <property type="entry name" value="UvrD-helicase"/>
    <property type="match status" value="1"/>
</dbReference>
<dbReference type="InterPro" id="IPR000212">
    <property type="entry name" value="DNA_helicase_UvrD/REP"/>
</dbReference>
<dbReference type="InterPro" id="IPR013986">
    <property type="entry name" value="DExx_box_DNA_helicase_dom_sf"/>
</dbReference>
<keyword evidence="5 15" id="KW-0378">Hydrolase</keyword>
<evidence type="ECO:0000256" key="14">
    <source>
        <dbReference type="ARBA" id="ARBA00048988"/>
    </source>
</evidence>
<comment type="caution">
    <text evidence="19">The sequence shown here is derived from an EMBL/GenBank/DDBJ whole genome shotgun (WGS) entry which is preliminary data.</text>
</comment>
<comment type="similarity">
    <text evidence="1">Belongs to the helicase family. UvrD subfamily.</text>
</comment>
<evidence type="ECO:0000259" key="18">
    <source>
        <dbReference type="PROSITE" id="PS51217"/>
    </source>
</evidence>
<dbReference type="CDD" id="cd17932">
    <property type="entry name" value="DEXQc_UvrD"/>
    <property type="match status" value="1"/>
</dbReference>
<protein>
    <recommendedName>
        <fullName evidence="13">DNA 3'-5' helicase</fullName>
        <ecNumber evidence="13">5.6.2.4</ecNumber>
    </recommendedName>
</protein>
<dbReference type="InterPro" id="IPR011604">
    <property type="entry name" value="PDDEXK-like_dom_sf"/>
</dbReference>
<dbReference type="Pfam" id="PF12705">
    <property type="entry name" value="PDDEXK_1"/>
    <property type="match status" value="1"/>
</dbReference>
<comment type="catalytic activity">
    <reaction evidence="14">
        <text>ATP + H2O = ADP + phosphate + H(+)</text>
        <dbReference type="Rhea" id="RHEA:13065"/>
        <dbReference type="ChEBI" id="CHEBI:15377"/>
        <dbReference type="ChEBI" id="CHEBI:15378"/>
        <dbReference type="ChEBI" id="CHEBI:30616"/>
        <dbReference type="ChEBI" id="CHEBI:43474"/>
        <dbReference type="ChEBI" id="CHEBI:456216"/>
        <dbReference type="EC" id="5.6.2.4"/>
    </reaction>
</comment>
<dbReference type="SUPFAM" id="SSF52540">
    <property type="entry name" value="P-loop containing nucleoside triphosphate hydrolases"/>
    <property type="match status" value="1"/>
</dbReference>
<feature type="binding site" evidence="15">
    <location>
        <begin position="55"/>
        <end position="62"/>
    </location>
    <ligand>
        <name>ATP</name>
        <dbReference type="ChEBI" id="CHEBI:30616"/>
    </ligand>
</feature>
<proteinExistence type="inferred from homology"/>
<keyword evidence="20" id="KW-1185">Reference proteome</keyword>
<feature type="domain" description="UvrD-like helicase ATP-binding" evidence="17">
    <location>
        <begin position="34"/>
        <end position="358"/>
    </location>
</feature>
<dbReference type="Pfam" id="PF13361">
    <property type="entry name" value="UvrD_C"/>
    <property type="match status" value="2"/>
</dbReference>
<dbReference type="PANTHER" id="PTHR11070">
    <property type="entry name" value="UVRD / RECB / PCRA DNA HELICASE FAMILY MEMBER"/>
    <property type="match status" value="1"/>
</dbReference>
<dbReference type="RefSeq" id="WP_310911289.1">
    <property type="nucleotide sequence ID" value="NZ_JAVLVT010000002.1"/>
</dbReference>
<name>A0ABU2H361_9ACTN</name>
<evidence type="ECO:0000256" key="8">
    <source>
        <dbReference type="ARBA" id="ARBA00022840"/>
    </source>
</evidence>
<dbReference type="InterPro" id="IPR014017">
    <property type="entry name" value="DNA_helicase_UvrD-like_C"/>
</dbReference>
<sequence>MNPRYPAQPGQEQPPAQPGGGWTPAQLARLLEQPEPTSEQAAVIAAPLEPGVVVAGAGSGKSETMASRVVWLVANGYVRPEQVLGLTFTRKAASELADRVRRRLEQLARTDALPTELSEGEPSVSTYHSYAARIVSDHALREGIEPATRLITPAVSWQLAAQVVGRYDGDMDAITVGPQRVIGAVLELAGELSEHLAEPQDVRDLGSWLRERAAQLPATAAKKARGLLDTQAKREQLLPLVESYVQAKAAREVMDYGDQVALAARIAERHGEVARIERERHRVVLLDEYQDTSHAQLVLLRALFGEGHPVTAVGDPCQSIYGWRGASSGNLVRFPTDFPLGAGRPAPVRQLATSFRNGERVLTVATALSEPLRSETSATTVPRLQPGPQRRARGAVSCGLFNTHQDEAAWIAEQVELALEGSMADAPGPNSTWAPDGQPWPGGERSEALRPGDIAILCRKRSQFPALRQALEHRGIPVEVVGLGGLVAVPEVRDIVATLRILHQPSASAELVRLLTGPRWRLGPRDLVALGRRAAELAEHGRRDLSSAAPGPAGTESTDLLRQTMLDLTAEQGSLADAVEDPGPAENYSELGYARIRQLGGELRSLRGLTSQPLAELIGEVERALGLDIEVAARPGRDPVSARADLDAFVHAAVQFTGNSEDPGLGSFLAYLSSAEDTEHGLDVGRVGTSDSVRLITVHGAKGLQWPLVFVPGLCGGKYPVFPARPQRDPSWTVNERKLPYPLRGDRADLPDLPDVEPRALAEFAEAAKQREKLEERRLAYVAVTRAAFGLVATGHWWGPSSSTTGGRRGPSDFLEEIRAVCATGVGRVAQWTPEPEEDATNPTVTTEEPVPWPPAADIDGADAEPAGWDDAAQPGADWRAGQRSGAALVAAARGAAAPEPGHENATELSPGQRRRLDGWKRDVELLLAHRASHGDATPGAEPVPVELPEHLSVSSLVALAQDPQGLARQIRRPLPKPPTPHTRRGTAFHAWLEERYGQQSLIAPDELPGAADETEDSDGDTVAQDLVELQRRFEDSEWADRVPVEVEVPFETMLGNHLVRGRIDAVFCGPSQAQDLATAPQYEVVDWKTGRAPQGVAEREAVAVQLAAYRMAWADLAGVPEWQVGAAFHYVRDGVTVRPEDLPDAAGLLRLIERVPLLEP</sequence>
<feature type="region of interest" description="Disordered" evidence="16">
    <location>
        <begin position="832"/>
        <end position="853"/>
    </location>
</feature>
<gene>
    <name evidence="19" type="ORF">RIF23_05485</name>
</gene>
<keyword evidence="10" id="KW-0234">DNA repair</keyword>
<dbReference type="Gene3D" id="3.40.50.300">
    <property type="entry name" value="P-loop containing nucleotide triphosphate hydrolases"/>
    <property type="match status" value="3"/>
</dbReference>
<evidence type="ECO:0000313" key="19">
    <source>
        <dbReference type="EMBL" id="MDS1269743.1"/>
    </source>
</evidence>
<dbReference type="EC" id="5.6.2.4" evidence="13"/>
<evidence type="ECO:0000256" key="15">
    <source>
        <dbReference type="PROSITE-ProRule" id="PRU00560"/>
    </source>
</evidence>
<accession>A0ABU2H361</accession>
<evidence type="ECO:0000256" key="12">
    <source>
        <dbReference type="ARBA" id="ARBA00034617"/>
    </source>
</evidence>
<organism evidence="19 20">
    <name type="scientific">Lipingzhangella rawalii</name>
    <dbReference type="NCBI Taxonomy" id="2055835"/>
    <lineage>
        <taxon>Bacteria</taxon>
        <taxon>Bacillati</taxon>
        <taxon>Actinomycetota</taxon>
        <taxon>Actinomycetes</taxon>
        <taxon>Streptosporangiales</taxon>
        <taxon>Nocardiopsidaceae</taxon>
        <taxon>Lipingzhangella</taxon>
    </lineage>
</organism>
<dbReference type="PANTHER" id="PTHR11070:SF55">
    <property type="entry name" value="DNA 3'-5' HELICASE"/>
    <property type="match status" value="1"/>
</dbReference>
<evidence type="ECO:0000256" key="3">
    <source>
        <dbReference type="ARBA" id="ARBA00022741"/>
    </source>
</evidence>
<evidence type="ECO:0000256" key="10">
    <source>
        <dbReference type="ARBA" id="ARBA00023204"/>
    </source>
</evidence>
<keyword evidence="8 15" id="KW-0067">ATP-binding</keyword>
<keyword evidence="9" id="KW-0238">DNA-binding</keyword>
<feature type="compositionally biased region" description="Low complexity" evidence="16">
    <location>
        <begin position="841"/>
        <end position="850"/>
    </location>
</feature>
<dbReference type="PROSITE" id="PS51217">
    <property type="entry name" value="UVRD_HELICASE_CTER"/>
    <property type="match status" value="1"/>
</dbReference>